<evidence type="ECO:0000313" key="1">
    <source>
        <dbReference type="EMBL" id="KNZ51734.1"/>
    </source>
</evidence>
<dbReference type="OrthoDB" id="7691805at2759"/>
<comment type="caution">
    <text evidence="1">The sequence shown here is derived from an EMBL/GenBank/DDBJ whole genome shotgun (WGS) entry which is preliminary data.</text>
</comment>
<proteinExistence type="predicted"/>
<dbReference type="VEuPathDB" id="FungiDB:VP01_3835g1"/>
<dbReference type="EMBL" id="LAVV01008874">
    <property type="protein sequence ID" value="KNZ51734.1"/>
    <property type="molecule type" value="Genomic_DNA"/>
</dbReference>
<dbReference type="Proteomes" id="UP000037035">
    <property type="component" value="Unassembled WGS sequence"/>
</dbReference>
<evidence type="ECO:0000313" key="2">
    <source>
        <dbReference type="Proteomes" id="UP000037035"/>
    </source>
</evidence>
<protein>
    <submittedName>
        <fullName evidence="1">Uncharacterized protein</fullName>
    </submittedName>
</protein>
<name>A0A0L6UTB0_9BASI</name>
<accession>A0A0L6UTB0</accession>
<reference evidence="1 2" key="1">
    <citation type="submission" date="2015-08" db="EMBL/GenBank/DDBJ databases">
        <title>Next Generation Sequencing and Analysis of the Genome of Puccinia sorghi L Schw, the Causal Agent of Maize Common Rust.</title>
        <authorList>
            <person name="Rochi L."/>
            <person name="Burguener G."/>
            <person name="Darino M."/>
            <person name="Turjanski A."/>
            <person name="Kreff E."/>
            <person name="Dieguez M.J."/>
            <person name="Sacco F."/>
        </authorList>
    </citation>
    <scope>NUCLEOTIDE SEQUENCE [LARGE SCALE GENOMIC DNA]</scope>
    <source>
        <strain evidence="1 2">RO10H11247</strain>
    </source>
</reference>
<dbReference type="AlphaFoldDB" id="A0A0L6UTB0"/>
<sequence>MADPINAARDVAVGASDGFQQAILKTVLEMIPQLMEEYYSIWRDKSTALLKLWRTINAELVMLFLSKMDSMTHINVVTAENRGSAQKLWLSIKERFASSQSSNRERIFNNFLYIKFEEDAVETFFTDIKVVIKKLVDSYSNSQALCKTSSIR</sequence>
<organism evidence="1 2">
    <name type="scientific">Puccinia sorghi</name>
    <dbReference type="NCBI Taxonomy" id="27349"/>
    <lineage>
        <taxon>Eukaryota</taxon>
        <taxon>Fungi</taxon>
        <taxon>Dikarya</taxon>
        <taxon>Basidiomycota</taxon>
        <taxon>Pucciniomycotina</taxon>
        <taxon>Pucciniomycetes</taxon>
        <taxon>Pucciniales</taxon>
        <taxon>Pucciniaceae</taxon>
        <taxon>Puccinia</taxon>
    </lineage>
</organism>
<gene>
    <name evidence="1" type="ORF">VP01_3835g1</name>
</gene>
<keyword evidence="2" id="KW-1185">Reference proteome</keyword>